<feature type="transmembrane region" description="Helical" evidence="1">
    <location>
        <begin position="7"/>
        <end position="36"/>
    </location>
</feature>
<comment type="caution">
    <text evidence="2">The sequence shown here is derived from an EMBL/GenBank/DDBJ whole genome shotgun (WGS) entry which is preliminary data.</text>
</comment>
<proteinExistence type="predicted"/>
<keyword evidence="1" id="KW-1133">Transmembrane helix</keyword>
<gene>
    <name evidence="2" type="ORF">RF11_05954</name>
</gene>
<dbReference type="Proteomes" id="UP000031668">
    <property type="component" value="Unassembled WGS sequence"/>
</dbReference>
<keyword evidence="1" id="KW-0472">Membrane</keyword>
<sequence length="200" mass="22777">MHKTVSLVLFSILEVLAILSCLVLVMTTLTPILFIVECYGDNEDNYHYFGPLFLYHNKSTSRYDGTTNLFKFIQATFIISFLLAVSSTMLAVLAYKTKKLKPISGCFLAATASALFMFAVSYTAQYNMAKSGKTFIFKPGYYLATIEDHEKLQHSNLVGVFWSMTVVFFLFACLFFLQNFISRRTIQITVQEEQMQAIAY</sequence>
<feature type="transmembrane region" description="Helical" evidence="1">
    <location>
        <begin position="72"/>
        <end position="94"/>
    </location>
</feature>
<evidence type="ECO:0000256" key="1">
    <source>
        <dbReference type="SAM" id="Phobius"/>
    </source>
</evidence>
<feature type="transmembrane region" description="Helical" evidence="1">
    <location>
        <begin position="157"/>
        <end position="177"/>
    </location>
</feature>
<protein>
    <submittedName>
        <fullName evidence="2">Uncharacterized protein</fullName>
    </submittedName>
</protein>
<dbReference type="EMBL" id="JWZT01004047">
    <property type="protein sequence ID" value="KII64978.1"/>
    <property type="molecule type" value="Genomic_DNA"/>
</dbReference>
<name>A0A0C2J746_THEKT</name>
<evidence type="ECO:0000313" key="2">
    <source>
        <dbReference type="EMBL" id="KII64978.1"/>
    </source>
</evidence>
<accession>A0A0C2J746</accession>
<feature type="transmembrane region" description="Helical" evidence="1">
    <location>
        <begin position="106"/>
        <end position="124"/>
    </location>
</feature>
<evidence type="ECO:0000313" key="3">
    <source>
        <dbReference type="Proteomes" id="UP000031668"/>
    </source>
</evidence>
<reference evidence="2 3" key="1">
    <citation type="journal article" date="2014" name="Genome Biol. Evol.">
        <title>The genome of the myxosporean Thelohanellus kitauei shows adaptations to nutrient acquisition within its fish host.</title>
        <authorList>
            <person name="Yang Y."/>
            <person name="Xiong J."/>
            <person name="Zhou Z."/>
            <person name="Huo F."/>
            <person name="Miao W."/>
            <person name="Ran C."/>
            <person name="Liu Y."/>
            <person name="Zhang J."/>
            <person name="Feng J."/>
            <person name="Wang M."/>
            <person name="Wang M."/>
            <person name="Wang L."/>
            <person name="Yao B."/>
        </authorList>
    </citation>
    <scope>NUCLEOTIDE SEQUENCE [LARGE SCALE GENOMIC DNA]</scope>
    <source>
        <strain evidence="2">Wuqing</strain>
    </source>
</reference>
<organism evidence="2 3">
    <name type="scientific">Thelohanellus kitauei</name>
    <name type="common">Myxosporean</name>
    <dbReference type="NCBI Taxonomy" id="669202"/>
    <lineage>
        <taxon>Eukaryota</taxon>
        <taxon>Metazoa</taxon>
        <taxon>Cnidaria</taxon>
        <taxon>Myxozoa</taxon>
        <taxon>Myxosporea</taxon>
        <taxon>Bivalvulida</taxon>
        <taxon>Platysporina</taxon>
        <taxon>Myxobolidae</taxon>
        <taxon>Thelohanellus</taxon>
    </lineage>
</organism>
<keyword evidence="1" id="KW-0812">Transmembrane</keyword>
<keyword evidence="3" id="KW-1185">Reference proteome</keyword>
<dbReference type="AlphaFoldDB" id="A0A0C2J746"/>